<evidence type="ECO:0000259" key="4">
    <source>
        <dbReference type="PROSITE" id="PS51729"/>
    </source>
</evidence>
<dbReference type="KEGG" id="char:105910947"/>
<dbReference type="OrthoDB" id="74247at2759"/>
<dbReference type="InterPro" id="IPR031165">
    <property type="entry name" value="GNAT_YJDJ"/>
</dbReference>
<dbReference type="PANTHER" id="PTHR31435">
    <property type="entry name" value="PROTEIN NATD1"/>
    <property type="match status" value="1"/>
</dbReference>
<dbReference type="SUPFAM" id="SSF55729">
    <property type="entry name" value="Acyl-CoA N-acyltransferases (Nat)"/>
    <property type="match status" value="1"/>
</dbReference>
<dbReference type="Pfam" id="PF14542">
    <property type="entry name" value="Acetyltransf_CG"/>
    <property type="match status" value="1"/>
</dbReference>
<name>A0A6P3WCG2_CLUHA</name>
<evidence type="ECO:0000313" key="6">
    <source>
        <dbReference type="RefSeq" id="XP_012695165.1"/>
    </source>
</evidence>
<evidence type="ECO:0000313" key="5">
    <source>
        <dbReference type="Proteomes" id="UP000515152"/>
    </source>
</evidence>
<dbReference type="Gene3D" id="3.40.630.30">
    <property type="match status" value="1"/>
</dbReference>
<sequence>MSFLLNRVFRHSPAWTSIFKMSRIWHSGIDTENIPTVKHDRAAQCFTVSLGTAAGNYDTAILRYSLTGDGEVNLLTTNVPDSFRGEGIAAHLAKAALDFVVEEKLKAHISCWYIRKYVEENSALGYKNHIVS</sequence>
<dbReference type="Proteomes" id="UP000515152">
    <property type="component" value="Chromosome 1"/>
</dbReference>
<reference evidence="6" key="1">
    <citation type="submission" date="2025-08" db="UniProtKB">
        <authorList>
            <consortium name="RefSeq"/>
        </authorList>
    </citation>
    <scope>IDENTIFICATION</scope>
</reference>
<dbReference type="PROSITE" id="PS51729">
    <property type="entry name" value="GNAT_YJDJ"/>
    <property type="match status" value="1"/>
</dbReference>
<dbReference type="GeneID" id="105910947"/>
<evidence type="ECO:0000256" key="1">
    <source>
        <dbReference type="ARBA" id="ARBA00006233"/>
    </source>
</evidence>
<accession>A0A6P3WCG2</accession>
<comment type="similarity">
    <text evidence="1">Belongs to the NATD1 family.</text>
</comment>
<dbReference type="InterPro" id="IPR016181">
    <property type="entry name" value="Acyl_CoA_acyltransferase"/>
</dbReference>
<organism evidence="5 6">
    <name type="scientific">Clupea harengus</name>
    <name type="common">Atlantic herring</name>
    <dbReference type="NCBI Taxonomy" id="7950"/>
    <lineage>
        <taxon>Eukaryota</taxon>
        <taxon>Metazoa</taxon>
        <taxon>Chordata</taxon>
        <taxon>Craniata</taxon>
        <taxon>Vertebrata</taxon>
        <taxon>Euteleostomi</taxon>
        <taxon>Actinopterygii</taxon>
        <taxon>Neopterygii</taxon>
        <taxon>Teleostei</taxon>
        <taxon>Clupei</taxon>
        <taxon>Clupeiformes</taxon>
        <taxon>Clupeoidei</taxon>
        <taxon>Clupeidae</taxon>
        <taxon>Clupea</taxon>
    </lineage>
</organism>
<gene>
    <name evidence="6" type="primary">im:6904045</name>
</gene>
<proteinExistence type="inferred from homology"/>
<protein>
    <recommendedName>
        <fullName evidence="2">Protein NATD1</fullName>
    </recommendedName>
    <alternativeName>
        <fullName evidence="3">N-acetyltransferase domain-containing protein 1</fullName>
    </alternativeName>
</protein>
<evidence type="ECO:0000256" key="3">
    <source>
        <dbReference type="ARBA" id="ARBA00031876"/>
    </source>
</evidence>
<evidence type="ECO:0000256" key="2">
    <source>
        <dbReference type="ARBA" id="ARBA00020243"/>
    </source>
</evidence>
<dbReference type="RefSeq" id="XP_012695165.1">
    <property type="nucleotide sequence ID" value="XM_012839711.2"/>
</dbReference>
<keyword evidence="5" id="KW-1185">Reference proteome</keyword>
<dbReference type="InterPro" id="IPR045057">
    <property type="entry name" value="Gcn5-rel_NAT"/>
</dbReference>
<feature type="domain" description="N-acetyltransferase" evidence="4">
    <location>
        <begin position="38"/>
        <end position="131"/>
    </location>
</feature>
<dbReference type="AlphaFoldDB" id="A0A6P3WCG2"/>
<dbReference type="PANTHER" id="PTHR31435:SF9">
    <property type="entry name" value="PROTEIN NATD1"/>
    <property type="match status" value="1"/>
</dbReference>